<evidence type="ECO:0000313" key="3">
    <source>
        <dbReference type="EMBL" id="GFR94318.1"/>
    </source>
</evidence>
<reference evidence="3 4" key="1">
    <citation type="journal article" date="2021" name="Elife">
        <title>Chloroplast acquisition without the gene transfer in kleptoplastic sea slugs, Plakobranchus ocellatus.</title>
        <authorList>
            <person name="Maeda T."/>
            <person name="Takahashi S."/>
            <person name="Yoshida T."/>
            <person name="Shimamura S."/>
            <person name="Takaki Y."/>
            <person name="Nagai Y."/>
            <person name="Toyoda A."/>
            <person name="Suzuki Y."/>
            <person name="Arimoto A."/>
            <person name="Ishii H."/>
            <person name="Satoh N."/>
            <person name="Nishiyama T."/>
            <person name="Hasebe M."/>
            <person name="Maruyama T."/>
            <person name="Minagawa J."/>
            <person name="Obokata J."/>
            <person name="Shigenobu S."/>
        </authorList>
    </citation>
    <scope>NUCLEOTIDE SEQUENCE [LARGE SCALE GENOMIC DNA]</scope>
</reference>
<dbReference type="Proteomes" id="UP000762676">
    <property type="component" value="Unassembled WGS sequence"/>
</dbReference>
<keyword evidence="2" id="KW-1133">Transmembrane helix</keyword>
<feature type="compositionally biased region" description="Low complexity" evidence="1">
    <location>
        <begin position="223"/>
        <end position="244"/>
    </location>
</feature>
<sequence>MAKGSCPSDLFIGTHACFTAFTLSYQRMKQSQQKLCCGLDVETLRALCRAYVDAMSCVDEVKSQCPVEKHRDIEKALVNLDGAREELNGLCSDDTIIENYAMYQSCLTTAGPASESCLVRHLERRGRQLGSEGTRIRFLNLVQANTMEVFCRKLRSTISCVQQNVQQECGQQAATLVPSLVRPMVRYSATCVSEHPKQRPTKRPFLLDNAFVNDDELVDRGSRSSSGYRSNNGNNKNISKGNKNIKTERDNRSSSRNSGEDGATLSRKPKSKPNARNSSLHSAFNFYTVFYLFAITLTVYLL</sequence>
<keyword evidence="2" id="KW-0472">Membrane</keyword>
<protein>
    <submittedName>
        <fullName evidence="3">Uncharacterized protein</fullName>
    </submittedName>
</protein>
<dbReference type="PANTHER" id="PTHR33964">
    <property type="entry name" value="RE45066P-RELATED"/>
    <property type="match status" value="1"/>
</dbReference>
<evidence type="ECO:0000256" key="1">
    <source>
        <dbReference type="SAM" id="MobiDB-lite"/>
    </source>
</evidence>
<dbReference type="PANTHER" id="PTHR33964:SF1">
    <property type="entry name" value="RE45066P"/>
    <property type="match status" value="1"/>
</dbReference>
<dbReference type="AlphaFoldDB" id="A0AAV4H8P5"/>
<name>A0AAV4H8P5_9GAST</name>
<evidence type="ECO:0000313" key="4">
    <source>
        <dbReference type="Proteomes" id="UP000762676"/>
    </source>
</evidence>
<feature type="transmembrane region" description="Helical" evidence="2">
    <location>
        <begin position="284"/>
        <end position="301"/>
    </location>
</feature>
<gene>
    <name evidence="3" type="ORF">ElyMa_000915900</name>
</gene>
<accession>A0AAV4H8P5</accession>
<evidence type="ECO:0000256" key="2">
    <source>
        <dbReference type="SAM" id="Phobius"/>
    </source>
</evidence>
<dbReference type="EMBL" id="BMAT01001868">
    <property type="protein sequence ID" value="GFR94318.1"/>
    <property type="molecule type" value="Genomic_DNA"/>
</dbReference>
<feature type="region of interest" description="Disordered" evidence="1">
    <location>
        <begin position="218"/>
        <end position="278"/>
    </location>
</feature>
<proteinExistence type="predicted"/>
<organism evidence="3 4">
    <name type="scientific">Elysia marginata</name>
    <dbReference type="NCBI Taxonomy" id="1093978"/>
    <lineage>
        <taxon>Eukaryota</taxon>
        <taxon>Metazoa</taxon>
        <taxon>Spiralia</taxon>
        <taxon>Lophotrochozoa</taxon>
        <taxon>Mollusca</taxon>
        <taxon>Gastropoda</taxon>
        <taxon>Heterobranchia</taxon>
        <taxon>Euthyneura</taxon>
        <taxon>Panpulmonata</taxon>
        <taxon>Sacoglossa</taxon>
        <taxon>Placobranchoidea</taxon>
        <taxon>Plakobranchidae</taxon>
        <taxon>Elysia</taxon>
    </lineage>
</organism>
<comment type="caution">
    <text evidence="3">The sequence shown here is derived from an EMBL/GenBank/DDBJ whole genome shotgun (WGS) entry which is preliminary data.</text>
</comment>
<keyword evidence="4" id="KW-1185">Reference proteome</keyword>
<keyword evidence="2" id="KW-0812">Transmembrane</keyword>